<dbReference type="PROSITE" id="PS00108">
    <property type="entry name" value="PROTEIN_KINASE_ST"/>
    <property type="match status" value="1"/>
</dbReference>
<protein>
    <recommendedName>
        <fullName evidence="2">non-specific serine/threonine protein kinase</fullName>
        <ecNumber evidence="2">2.7.11.1</ecNumber>
    </recommendedName>
</protein>
<dbReference type="Pfam" id="PF13855">
    <property type="entry name" value="LRR_8"/>
    <property type="match status" value="1"/>
</dbReference>
<evidence type="ECO:0000256" key="1">
    <source>
        <dbReference type="ARBA" id="ARBA00004162"/>
    </source>
</evidence>
<evidence type="ECO:0000256" key="14">
    <source>
        <dbReference type="ARBA" id="ARBA00022989"/>
    </source>
</evidence>
<evidence type="ECO:0000256" key="21">
    <source>
        <dbReference type="RuleBase" id="RU000304"/>
    </source>
</evidence>
<keyword evidence="4 21" id="KW-0723">Serine/threonine-protein kinase</keyword>
<keyword evidence="13 20" id="KW-0067">ATP-binding</keyword>
<feature type="binding site" evidence="20">
    <location>
        <position position="179"/>
    </location>
    <ligand>
        <name>ATP</name>
        <dbReference type="ChEBI" id="CHEBI:30616"/>
    </ligand>
</feature>
<comment type="caution">
    <text evidence="24">The sequence shown here is derived from an EMBL/GenBank/DDBJ whole genome shotgun (WGS) entry which is preliminary data.</text>
</comment>
<dbReference type="AlphaFoldDB" id="A0A8S0TIJ1"/>
<evidence type="ECO:0000256" key="7">
    <source>
        <dbReference type="ARBA" id="ARBA00022679"/>
    </source>
</evidence>
<dbReference type="PROSITE" id="PS00107">
    <property type="entry name" value="PROTEIN_KINASE_ATP"/>
    <property type="match status" value="1"/>
</dbReference>
<reference evidence="24 25" key="1">
    <citation type="submission" date="2019-12" db="EMBL/GenBank/DDBJ databases">
        <authorList>
            <person name="Alioto T."/>
            <person name="Alioto T."/>
            <person name="Gomez Garrido J."/>
        </authorList>
    </citation>
    <scope>NUCLEOTIDE SEQUENCE [LARGE SCALE GENOMIC DNA]</scope>
</reference>
<dbReference type="Pfam" id="PF07714">
    <property type="entry name" value="PK_Tyr_Ser-Thr"/>
    <property type="match status" value="1"/>
</dbReference>
<evidence type="ECO:0000256" key="16">
    <source>
        <dbReference type="ARBA" id="ARBA00023170"/>
    </source>
</evidence>
<evidence type="ECO:0000256" key="12">
    <source>
        <dbReference type="ARBA" id="ARBA00022777"/>
    </source>
</evidence>
<evidence type="ECO:0000313" key="24">
    <source>
        <dbReference type="EMBL" id="CAA3004050.1"/>
    </source>
</evidence>
<evidence type="ECO:0000313" key="25">
    <source>
        <dbReference type="Proteomes" id="UP000594638"/>
    </source>
</evidence>
<dbReference type="InterPro" id="IPR001611">
    <property type="entry name" value="Leu-rich_rpt"/>
</dbReference>
<keyword evidence="5" id="KW-0597">Phosphoprotein</keyword>
<keyword evidence="14 22" id="KW-1133">Transmembrane helix</keyword>
<dbReference type="Gramene" id="OE9A093412T1">
    <property type="protein sequence ID" value="OE9A093412C1"/>
    <property type="gene ID" value="OE9A093412"/>
</dbReference>
<dbReference type="InterPro" id="IPR000719">
    <property type="entry name" value="Prot_kinase_dom"/>
</dbReference>
<dbReference type="Proteomes" id="UP000594638">
    <property type="component" value="Unassembled WGS sequence"/>
</dbReference>
<dbReference type="GO" id="GO:0005886">
    <property type="term" value="C:plasma membrane"/>
    <property type="evidence" value="ECO:0007669"/>
    <property type="project" value="UniProtKB-SubCell"/>
</dbReference>
<dbReference type="PRINTS" id="PR00019">
    <property type="entry name" value="LEURICHRPT"/>
</dbReference>
<proteinExistence type="inferred from homology"/>
<keyword evidence="15 22" id="KW-0472">Membrane</keyword>
<evidence type="ECO:0000256" key="18">
    <source>
        <dbReference type="ARBA" id="ARBA00047899"/>
    </source>
</evidence>
<dbReference type="Gene3D" id="3.30.200.20">
    <property type="entry name" value="Phosphorylase Kinase, domain 1"/>
    <property type="match status" value="1"/>
</dbReference>
<dbReference type="SUPFAM" id="SSF56112">
    <property type="entry name" value="Protein kinase-like (PK-like)"/>
    <property type="match status" value="1"/>
</dbReference>
<sequence length="436" mass="48748">MPESIGDLIDLELLDLSNNNLSGMIPKSFEKLRQLKFLNVSSNRLRGEIPTGGPFKNFTYQSFMSNEALCGTQLHDIPPCRRSSSHGSKRKKLLLVILIPVVISSTILALAFVYIIIRRQRRNNPAHSYSSPEIAPKRIPYHHLLNATNGFNESNLLGSGSSGSVYKASFPNSVSAAVKVFNLQSEGGFKNFDSECEVLRNLRHRNLTKVIGSCSNLEFKALVLEYMPNGSLEKWLYSDNLNLKFLRRLNIMIDVATALEYLHNGYSVPVAHCDLKPSNVLLDKDLVGHVSDFGMTKFLGEETAVHTKTLATFGYIAPEYGTEGLVSTRCDVYSYGIMLMETFTRKRPSDEMFAGDFSLRRWVKDSLPDVLHQVVDPNILKLEEKHLNEKLHCIASIMELALNCPAESTLERLKMTDALAALTKIKLQVLTSCEGS</sequence>
<dbReference type="InterPro" id="IPR011009">
    <property type="entry name" value="Kinase-like_dom_sf"/>
</dbReference>
<evidence type="ECO:0000256" key="2">
    <source>
        <dbReference type="ARBA" id="ARBA00012513"/>
    </source>
</evidence>
<evidence type="ECO:0000256" key="15">
    <source>
        <dbReference type="ARBA" id="ARBA00023136"/>
    </source>
</evidence>
<dbReference type="InterPro" id="IPR001245">
    <property type="entry name" value="Ser-Thr/Tyr_kinase_cat_dom"/>
</dbReference>
<evidence type="ECO:0000256" key="4">
    <source>
        <dbReference type="ARBA" id="ARBA00022527"/>
    </source>
</evidence>
<dbReference type="GO" id="GO:0005524">
    <property type="term" value="F:ATP binding"/>
    <property type="evidence" value="ECO:0007669"/>
    <property type="project" value="UniProtKB-UniRule"/>
</dbReference>
<evidence type="ECO:0000256" key="22">
    <source>
        <dbReference type="SAM" id="Phobius"/>
    </source>
</evidence>
<evidence type="ECO:0000256" key="17">
    <source>
        <dbReference type="ARBA" id="ARBA00023180"/>
    </source>
</evidence>
<evidence type="ECO:0000256" key="9">
    <source>
        <dbReference type="ARBA" id="ARBA00022729"/>
    </source>
</evidence>
<comment type="subcellular location">
    <subcellularLocation>
        <location evidence="1">Cell membrane</location>
        <topology evidence="1">Single-pass membrane protein</topology>
    </subcellularLocation>
</comment>
<dbReference type="PANTHER" id="PTHR27008:SF602">
    <property type="entry name" value="LRR RECEPTOR-LIKE SERINE_THREONINE-PROTEIN KINASE EFR"/>
    <property type="match status" value="1"/>
</dbReference>
<keyword evidence="12 24" id="KW-0418">Kinase</keyword>
<dbReference type="InterPro" id="IPR032675">
    <property type="entry name" value="LRR_dom_sf"/>
</dbReference>
<accession>A0A8S0TIJ1</accession>
<keyword evidence="3" id="KW-1003">Cell membrane</keyword>
<comment type="catalytic activity">
    <reaction evidence="19">
        <text>L-seryl-[protein] + ATP = O-phospho-L-seryl-[protein] + ADP + H(+)</text>
        <dbReference type="Rhea" id="RHEA:17989"/>
        <dbReference type="Rhea" id="RHEA-COMP:9863"/>
        <dbReference type="Rhea" id="RHEA-COMP:11604"/>
        <dbReference type="ChEBI" id="CHEBI:15378"/>
        <dbReference type="ChEBI" id="CHEBI:29999"/>
        <dbReference type="ChEBI" id="CHEBI:30616"/>
        <dbReference type="ChEBI" id="CHEBI:83421"/>
        <dbReference type="ChEBI" id="CHEBI:456216"/>
        <dbReference type="EC" id="2.7.11.1"/>
    </reaction>
</comment>
<dbReference type="SMART" id="SM00220">
    <property type="entry name" value="S_TKc"/>
    <property type="match status" value="1"/>
</dbReference>
<dbReference type="EC" id="2.7.11.1" evidence="2"/>
<dbReference type="InterPro" id="IPR051809">
    <property type="entry name" value="Plant_receptor-like_S/T_kinase"/>
</dbReference>
<dbReference type="GO" id="GO:0004674">
    <property type="term" value="F:protein serine/threonine kinase activity"/>
    <property type="evidence" value="ECO:0007669"/>
    <property type="project" value="UniProtKB-KW"/>
</dbReference>
<feature type="transmembrane region" description="Helical" evidence="22">
    <location>
        <begin position="93"/>
        <end position="117"/>
    </location>
</feature>
<comment type="similarity">
    <text evidence="21">Belongs to the protein kinase superfamily.</text>
</comment>
<evidence type="ECO:0000259" key="23">
    <source>
        <dbReference type="PROSITE" id="PS50011"/>
    </source>
</evidence>
<evidence type="ECO:0000256" key="3">
    <source>
        <dbReference type="ARBA" id="ARBA00022475"/>
    </source>
</evidence>
<keyword evidence="11 20" id="KW-0547">Nucleotide-binding</keyword>
<dbReference type="PANTHER" id="PTHR27008">
    <property type="entry name" value="OS04G0122200 PROTEIN"/>
    <property type="match status" value="1"/>
</dbReference>
<keyword evidence="16 24" id="KW-0675">Receptor</keyword>
<dbReference type="PROSITE" id="PS50011">
    <property type="entry name" value="PROTEIN_KINASE_DOM"/>
    <property type="match status" value="1"/>
</dbReference>
<dbReference type="InterPro" id="IPR008271">
    <property type="entry name" value="Ser/Thr_kinase_AS"/>
</dbReference>
<evidence type="ECO:0000256" key="10">
    <source>
        <dbReference type="ARBA" id="ARBA00022737"/>
    </source>
</evidence>
<name>A0A8S0TIJ1_OLEEU</name>
<dbReference type="FunFam" id="1.10.510.10:FF:000358">
    <property type="entry name" value="Putative leucine-rich repeat receptor-like serine/threonine-protein kinase"/>
    <property type="match status" value="1"/>
</dbReference>
<comment type="catalytic activity">
    <reaction evidence="18">
        <text>L-threonyl-[protein] + ATP = O-phospho-L-threonyl-[protein] + ADP + H(+)</text>
        <dbReference type="Rhea" id="RHEA:46608"/>
        <dbReference type="Rhea" id="RHEA-COMP:11060"/>
        <dbReference type="Rhea" id="RHEA-COMP:11605"/>
        <dbReference type="ChEBI" id="CHEBI:15378"/>
        <dbReference type="ChEBI" id="CHEBI:30013"/>
        <dbReference type="ChEBI" id="CHEBI:30616"/>
        <dbReference type="ChEBI" id="CHEBI:61977"/>
        <dbReference type="ChEBI" id="CHEBI:456216"/>
        <dbReference type="EC" id="2.7.11.1"/>
    </reaction>
</comment>
<dbReference type="Gene3D" id="1.10.510.10">
    <property type="entry name" value="Transferase(Phosphotransferase) domain 1"/>
    <property type="match status" value="1"/>
</dbReference>
<dbReference type="EMBL" id="CACTIH010006080">
    <property type="protein sequence ID" value="CAA3004050.1"/>
    <property type="molecule type" value="Genomic_DNA"/>
</dbReference>
<dbReference type="OrthoDB" id="10250902at2759"/>
<evidence type="ECO:0000256" key="20">
    <source>
        <dbReference type="PROSITE-ProRule" id="PRU10141"/>
    </source>
</evidence>
<dbReference type="InterPro" id="IPR017441">
    <property type="entry name" value="Protein_kinase_ATP_BS"/>
</dbReference>
<keyword evidence="25" id="KW-1185">Reference proteome</keyword>
<keyword evidence="7" id="KW-0808">Transferase</keyword>
<evidence type="ECO:0000256" key="6">
    <source>
        <dbReference type="ARBA" id="ARBA00022614"/>
    </source>
</evidence>
<keyword evidence="8 22" id="KW-0812">Transmembrane</keyword>
<keyword evidence="17" id="KW-0325">Glycoprotein</keyword>
<keyword evidence="6" id="KW-0433">Leucine-rich repeat</keyword>
<evidence type="ECO:0000256" key="13">
    <source>
        <dbReference type="ARBA" id="ARBA00022840"/>
    </source>
</evidence>
<gene>
    <name evidence="24" type="ORF">OLEA9_A093412</name>
</gene>
<dbReference type="Gene3D" id="3.80.10.10">
    <property type="entry name" value="Ribonuclease Inhibitor"/>
    <property type="match status" value="1"/>
</dbReference>
<dbReference type="SUPFAM" id="SSF52058">
    <property type="entry name" value="L domain-like"/>
    <property type="match status" value="1"/>
</dbReference>
<keyword evidence="9" id="KW-0732">Signal</keyword>
<evidence type="ECO:0000256" key="8">
    <source>
        <dbReference type="ARBA" id="ARBA00022692"/>
    </source>
</evidence>
<evidence type="ECO:0000256" key="19">
    <source>
        <dbReference type="ARBA" id="ARBA00048679"/>
    </source>
</evidence>
<feature type="domain" description="Protein kinase" evidence="23">
    <location>
        <begin position="151"/>
        <end position="425"/>
    </location>
</feature>
<evidence type="ECO:0000256" key="5">
    <source>
        <dbReference type="ARBA" id="ARBA00022553"/>
    </source>
</evidence>
<keyword evidence="10" id="KW-0677">Repeat</keyword>
<evidence type="ECO:0000256" key="11">
    <source>
        <dbReference type="ARBA" id="ARBA00022741"/>
    </source>
</evidence>
<organism evidence="24 25">
    <name type="scientific">Olea europaea subsp. europaea</name>
    <dbReference type="NCBI Taxonomy" id="158383"/>
    <lineage>
        <taxon>Eukaryota</taxon>
        <taxon>Viridiplantae</taxon>
        <taxon>Streptophyta</taxon>
        <taxon>Embryophyta</taxon>
        <taxon>Tracheophyta</taxon>
        <taxon>Spermatophyta</taxon>
        <taxon>Magnoliopsida</taxon>
        <taxon>eudicotyledons</taxon>
        <taxon>Gunneridae</taxon>
        <taxon>Pentapetalae</taxon>
        <taxon>asterids</taxon>
        <taxon>lamiids</taxon>
        <taxon>Lamiales</taxon>
        <taxon>Oleaceae</taxon>
        <taxon>Oleeae</taxon>
        <taxon>Olea</taxon>
    </lineage>
</organism>